<dbReference type="Pfam" id="PF07045">
    <property type="entry name" value="DUF1330"/>
    <property type="match status" value="1"/>
</dbReference>
<dbReference type="InterPro" id="IPR011008">
    <property type="entry name" value="Dimeric_a/b-barrel"/>
</dbReference>
<evidence type="ECO:0000313" key="4">
    <source>
        <dbReference type="Proteomes" id="UP001054902"/>
    </source>
</evidence>
<comment type="caution">
    <text evidence="3">The sequence shown here is derived from an EMBL/GenBank/DDBJ whole genome shotgun (WGS) entry which is preliminary data.</text>
</comment>
<dbReference type="AlphaFoldDB" id="A0AAD3D054"/>
<feature type="signal peptide" evidence="1">
    <location>
        <begin position="1"/>
        <end position="22"/>
    </location>
</feature>
<proteinExistence type="predicted"/>
<accession>A0AAD3D054</accession>
<dbReference type="Gene3D" id="3.30.70.100">
    <property type="match status" value="1"/>
</dbReference>
<name>A0AAD3D054_9STRA</name>
<dbReference type="Proteomes" id="UP001054902">
    <property type="component" value="Unassembled WGS sequence"/>
</dbReference>
<keyword evidence="1" id="KW-0732">Signal</keyword>
<dbReference type="PANTHER" id="PTHR41521">
    <property type="match status" value="1"/>
</dbReference>
<evidence type="ECO:0000313" key="3">
    <source>
        <dbReference type="EMBL" id="GFH55228.1"/>
    </source>
</evidence>
<evidence type="ECO:0000256" key="1">
    <source>
        <dbReference type="SAM" id="SignalP"/>
    </source>
</evidence>
<dbReference type="PANTHER" id="PTHR41521:SF4">
    <property type="entry name" value="BLR0684 PROTEIN"/>
    <property type="match status" value="1"/>
</dbReference>
<evidence type="ECO:0000259" key="2">
    <source>
        <dbReference type="Pfam" id="PF07045"/>
    </source>
</evidence>
<gene>
    <name evidence="3" type="ORF">CTEN210_11704</name>
</gene>
<keyword evidence="4" id="KW-1185">Reference proteome</keyword>
<reference evidence="3 4" key="1">
    <citation type="journal article" date="2021" name="Sci. Rep.">
        <title>The genome of the diatom Chaetoceros tenuissimus carries an ancient integrated fragment of an extant virus.</title>
        <authorList>
            <person name="Hongo Y."/>
            <person name="Kimura K."/>
            <person name="Takaki Y."/>
            <person name="Yoshida Y."/>
            <person name="Baba S."/>
            <person name="Kobayashi G."/>
            <person name="Nagasaki K."/>
            <person name="Hano T."/>
            <person name="Tomaru Y."/>
        </authorList>
    </citation>
    <scope>NUCLEOTIDE SEQUENCE [LARGE SCALE GENOMIC DNA]</scope>
    <source>
        <strain evidence="3 4">NIES-3715</strain>
    </source>
</reference>
<protein>
    <recommendedName>
        <fullName evidence="2">DUF1330 domain-containing protein</fullName>
    </recommendedName>
</protein>
<feature type="chain" id="PRO_5042116521" description="DUF1330 domain-containing protein" evidence="1">
    <location>
        <begin position="23"/>
        <end position="138"/>
    </location>
</feature>
<feature type="domain" description="DUF1330" evidence="2">
    <location>
        <begin position="34"/>
        <end position="128"/>
    </location>
</feature>
<sequence>MFTFKKYLVSFQILLTANTANAFSTTPSNSITPAYVLIEAKLDPTQLEQFGIYVPKVAALVQKYGGEYIVLKGEHTPLEGEWDDTRIVLQKWKSKEDALNWWNSDEYQQVKQIRKGTGDFRIMLVEGLEEILPDDVSL</sequence>
<dbReference type="EMBL" id="BLLK01000047">
    <property type="protein sequence ID" value="GFH55228.1"/>
    <property type="molecule type" value="Genomic_DNA"/>
</dbReference>
<dbReference type="SUPFAM" id="SSF54909">
    <property type="entry name" value="Dimeric alpha+beta barrel"/>
    <property type="match status" value="1"/>
</dbReference>
<organism evidence="3 4">
    <name type="scientific">Chaetoceros tenuissimus</name>
    <dbReference type="NCBI Taxonomy" id="426638"/>
    <lineage>
        <taxon>Eukaryota</taxon>
        <taxon>Sar</taxon>
        <taxon>Stramenopiles</taxon>
        <taxon>Ochrophyta</taxon>
        <taxon>Bacillariophyta</taxon>
        <taxon>Coscinodiscophyceae</taxon>
        <taxon>Chaetocerotophycidae</taxon>
        <taxon>Chaetocerotales</taxon>
        <taxon>Chaetocerotaceae</taxon>
        <taxon>Chaetoceros</taxon>
    </lineage>
</organism>
<dbReference type="InterPro" id="IPR010753">
    <property type="entry name" value="DUF1330"/>
</dbReference>